<keyword evidence="2" id="KW-1133">Transmembrane helix</keyword>
<gene>
    <name evidence="3" type="ORF">ACFQ2V_15755</name>
</gene>
<comment type="caution">
    <text evidence="3">The sequence shown here is derived from an EMBL/GenBank/DDBJ whole genome shotgun (WGS) entry which is preliminary data.</text>
</comment>
<sequence length="163" mass="16787">MSDAPGPAGSAAGSAGPDEQFVVPVPTQTLPVTPSPHAVQPGWWPPPSGAEPTGSAAAAGTERGVDPLIGQVGVALFWVTVGWWLFFVVRLLGRIVRVGFDQTLVIRTIDDGAEETVAAAVVSVLAALLLLLGRGRAGRSPIGWASLALAVLTVVVTVWRLLP</sequence>
<feature type="transmembrane region" description="Helical" evidence="2">
    <location>
        <begin position="144"/>
        <end position="162"/>
    </location>
</feature>
<keyword evidence="4" id="KW-1185">Reference proteome</keyword>
<dbReference type="RefSeq" id="WP_386053803.1">
    <property type="nucleotide sequence ID" value="NZ_JBHTKH010000011.1"/>
</dbReference>
<evidence type="ECO:0000313" key="3">
    <source>
        <dbReference type="EMBL" id="MFD1055769.1"/>
    </source>
</evidence>
<evidence type="ECO:0000256" key="2">
    <source>
        <dbReference type="SAM" id="Phobius"/>
    </source>
</evidence>
<dbReference type="EMBL" id="JBHTKH010000011">
    <property type="protein sequence ID" value="MFD1055769.1"/>
    <property type="molecule type" value="Genomic_DNA"/>
</dbReference>
<dbReference type="Proteomes" id="UP001597046">
    <property type="component" value="Unassembled WGS sequence"/>
</dbReference>
<evidence type="ECO:0000256" key="1">
    <source>
        <dbReference type="SAM" id="MobiDB-lite"/>
    </source>
</evidence>
<feature type="transmembrane region" description="Helical" evidence="2">
    <location>
        <begin position="72"/>
        <end position="96"/>
    </location>
</feature>
<protein>
    <submittedName>
        <fullName evidence="3">Uncharacterized protein</fullName>
    </submittedName>
</protein>
<feature type="region of interest" description="Disordered" evidence="1">
    <location>
        <begin position="1"/>
        <end position="59"/>
    </location>
</feature>
<reference evidence="4" key="1">
    <citation type="journal article" date="2019" name="Int. J. Syst. Evol. Microbiol.">
        <title>The Global Catalogue of Microorganisms (GCM) 10K type strain sequencing project: providing services to taxonomists for standard genome sequencing and annotation.</title>
        <authorList>
            <consortium name="The Broad Institute Genomics Platform"/>
            <consortium name="The Broad Institute Genome Sequencing Center for Infectious Disease"/>
            <person name="Wu L."/>
            <person name="Ma J."/>
        </authorList>
    </citation>
    <scope>NUCLEOTIDE SEQUENCE [LARGE SCALE GENOMIC DNA]</scope>
    <source>
        <strain evidence="4">CCUG 57508</strain>
    </source>
</reference>
<keyword evidence="2" id="KW-0472">Membrane</keyword>
<feature type="transmembrane region" description="Helical" evidence="2">
    <location>
        <begin position="116"/>
        <end position="132"/>
    </location>
</feature>
<accession>A0ABW3N1N7</accession>
<evidence type="ECO:0000313" key="4">
    <source>
        <dbReference type="Proteomes" id="UP001597046"/>
    </source>
</evidence>
<organism evidence="3 4">
    <name type="scientific">Terrabacter terrigena</name>
    <dbReference type="NCBI Taxonomy" id="574718"/>
    <lineage>
        <taxon>Bacteria</taxon>
        <taxon>Bacillati</taxon>
        <taxon>Actinomycetota</taxon>
        <taxon>Actinomycetes</taxon>
        <taxon>Micrococcales</taxon>
        <taxon>Intrasporangiaceae</taxon>
        <taxon>Terrabacter</taxon>
    </lineage>
</organism>
<proteinExistence type="predicted"/>
<name>A0ABW3N1N7_9MICO</name>
<feature type="compositionally biased region" description="Low complexity" evidence="1">
    <location>
        <begin position="1"/>
        <end position="32"/>
    </location>
</feature>
<keyword evidence="2" id="KW-0812">Transmembrane</keyword>